<protein>
    <submittedName>
        <fullName evidence="1">Uncharacterized protein</fullName>
    </submittedName>
</protein>
<comment type="caution">
    <text evidence="1">The sequence shown here is derived from an EMBL/GenBank/DDBJ whole genome shotgun (WGS) entry which is preliminary data.</text>
</comment>
<dbReference type="EMBL" id="JANPWB010000005">
    <property type="protein sequence ID" value="KAJ1188222.1"/>
    <property type="molecule type" value="Genomic_DNA"/>
</dbReference>
<proteinExistence type="predicted"/>
<reference evidence="1" key="1">
    <citation type="journal article" date="2022" name="bioRxiv">
        <title>Sequencing and chromosome-scale assembly of the giantPleurodeles waltlgenome.</title>
        <authorList>
            <person name="Brown T."/>
            <person name="Elewa A."/>
            <person name="Iarovenko S."/>
            <person name="Subramanian E."/>
            <person name="Araus A.J."/>
            <person name="Petzold A."/>
            <person name="Susuki M."/>
            <person name="Suzuki K.-i.T."/>
            <person name="Hayashi T."/>
            <person name="Toyoda A."/>
            <person name="Oliveira C."/>
            <person name="Osipova E."/>
            <person name="Leigh N.D."/>
            <person name="Simon A."/>
            <person name="Yun M.H."/>
        </authorList>
    </citation>
    <scope>NUCLEOTIDE SEQUENCE</scope>
    <source>
        <strain evidence="1">20211129_DDA</strain>
        <tissue evidence="1">Liver</tissue>
    </source>
</reference>
<dbReference type="AlphaFoldDB" id="A0AAV7UKT0"/>
<name>A0AAV7UKT0_PLEWA</name>
<accession>A0AAV7UKT0</accession>
<keyword evidence="2" id="KW-1185">Reference proteome</keyword>
<sequence>MDVMTRLRGALSGRDGAFDGEAPHLEAIATHGPRSQQGGPLPPVSASCPQVAEGTLRNLASWLSGGNLWEQVLVHETHQNPSGEFDVFVSSVKCPAIRCQTELL</sequence>
<gene>
    <name evidence="1" type="ORF">NDU88_004985</name>
</gene>
<evidence type="ECO:0000313" key="1">
    <source>
        <dbReference type="EMBL" id="KAJ1188222.1"/>
    </source>
</evidence>
<evidence type="ECO:0000313" key="2">
    <source>
        <dbReference type="Proteomes" id="UP001066276"/>
    </source>
</evidence>
<organism evidence="1 2">
    <name type="scientific">Pleurodeles waltl</name>
    <name type="common">Iberian ribbed newt</name>
    <dbReference type="NCBI Taxonomy" id="8319"/>
    <lineage>
        <taxon>Eukaryota</taxon>
        <taxon>Metazoa</taxon>
        <taxon>Chordata</taxon>
        <taxon>Craniata</taxon>
        <taxon>Vertebrata</taxon>
        <taxon>Euteleostomi</taxon>
        <taxon>Amphibia</taxon>
        <taxon>Batrachia</taxon>
        <taxon>Caudata</taxon>
        <taxon>Salamandroidea</taxon>
        <taxon>Salamandridae</taxon>
        <taxon>Pleurodelinae</taxon>
        <taxon>Pleurodeles</taxon>
    </lineage>
</organism>
<dbReference type="Proteomes" id="UP001066276">
    <property type="component" value="Chromosome 3_1"/>
</dbReference>